<gene>
    <name evidence="1" type="ORF">EHP00_1271</name>
</gene>
<dbReference type="Proteomes" id="UP000192758">
    <property type="component" value="Unassembled WGS sequence"/>
</dbReference>
<protein>
    <recommendedName>
        <fullName evidence="3">Thioredoxin domain-containing protein</fullName>
    </recommendedName>
</protein>
<dbReference type="Gene3D" id="3.40.30.10">
    <property type="entry name" value="Glutaredoxin"/>
    <property type="match status" value="1"/>
</dbReference>
<reference evidence="1 2" key="1">
    <citation type="journal article" date="2017" name="Environ. Microbiol.">
        <title>Decay of the glycolytic pathway and adaptation to intranuclear parasitism within Enterocytozoonidae microsporidia.</title>
        <authorList>
            <person name="Wiredu Boakye D."/>
            <person name="Jaroenlak P."/>
            <person name="Prachumwat A."/>
            <person name="Williams T.A."/>
            <person name="Bateman K.S."/>
            <person name="Itsathitphaisarn O."/>
            <person name="Sritunyalucksana K."/>
            <person name="Paszkiewicz K.H."/>
            <person name="Moore K.A."/>
            <person name="Stentiford G.D."/>
            <person name="Williams B.A."/>
        </authorList>
    </citation>
    <scope>NUCLEOTIDE SEQUENCE [LARGE SCALE GENOMIC DNA]</scope>
    <source>
        <strain evidence="1 2">TH1</strain>
    </source>
</reference>
<name>A0A1W0E6C1_9MICR</name>
<comment type="caution">
    <text evidence="1">The sequence shown here is derived from an EMBL/GenBank/DDBJ whole genome shotgun (WGS) entry which is preliminary data.</text>
</comment>
<sequence length="86" mass="9915">MTDKCSKCNEMMDHLKTIKNHVNAHLIVLNTGEFCELLKEVVLRFKIKKVPFLVLTDRNFTPLKEVSGFDIAKIKDLVDTYTSKCL</sequence>
<accession>A0A1W0E6C1</accession>
<evidence type="ECO:0008006" key="3">
    <source>
        <dbReference type="Google" id="ProtNLM"/>
    </source>
</evidence>
<dbReference type="InterPro" id="IPR036249">
    <property type="entry name" value="Thioredoxin-like_sf"/>
</dbReference>
<organism evidence="1 2">
    <name type="scientific">Ecytonucleospora hepatopenaei</name>
    <dbReference type="NCBI Taxonomy" id="646526"/>
    <lineage>
        <taxon>Eukaryota</taxon>
        <taxon>Fungi</taxon>
        <taxon>Fungi incertae sedis</taxon>
        <taxon>Microsporidia</taxon>
        <taxon>Enterocytozoonidae</taxon>
        <taxon>Ecytonucleospora</taxon>
    </lineage>
</organism>
<dbReference type="EMBL" id="MNPJ01000017">
    <property type="protein sequence ID" value="OQS54785.1"/>
    <property type="molecule type" value="Genomic_DNA"/>
</dbReference>
<dbReference type="VEuPathDB" id="MicrosporidiaDB:EHP00_1271"/>
<evidence type="ECO:0000313" key="1">
    <source>
        <dbReference type="EMBL" id="OQS54785.1"/>
    </source>
</evidence>
<keyword evidence="2" id="KW-1185">Reference proteome</keyword>
<dbReference type="SUPFAM" id="SSF52833">
    <property type="entry name" value="Thioredoxin-like"/>
    <property type="match status" value="1"/>
</dbReference>
<proteinExistence type="predicted"/>
<dbReference type="AlphaFoldDB" id="A0A1W0E6C1"/>
<evidence type="ECO:0000313" key="2">
    <source>
        <dbReference type="Proteomes" id="UP000192758"/>
    </source>
</evidence>